<evidence type="ECO:0000313" key="4">
    <source>
        <dbReference type="EMBL" id="MBB3054324.1"/>
    </source>
</evidence>
<reference evidence="4" key="1">
    <citation type="submission" date="2020-08" db="EMBL/GenBank/DDBJ databases">
        <title>Genomic Encyclopedia of Type Strains, Phase III (KMG-III): the genomes of soil and plant-associated and newly described type strains.</title>
        <authorList>
            <person name="Whitman W."/>
        </authorList>
    </citation>
    <scope>NUCLEOTIDE SEQUENCE [LARGE SCALE GENOMIC DNA]</scope>
    <source>
        <strain evidence="4">CECT 8628</strain>
    </source>
</reference>
<dbReference type="SUPFAM" id="SSF56317">
    <property type="entry name" value="Carbon-nitrogen hydrolase"/>
    <property type="match status" value="1"/>
</dbReference>
<dbReference type="EC" id="3.5.5.1" evidence="4"/>
<dbReference type="RefSeq" id="WP_096357137.1">
    <property type="nucleotide sequence ID" value="NZ_AP017313.1"/>
</dbReference>
<dbReference type="GO" id="GO:0000257">
    <property type="term" value="F:nitrilase activity"/>
    <property type="evidence" value="ECO:0007669"/>
    <property type="project" value="UniProtKB-EC"/>
</dbReference>
<gene>
    <name evidence="4" type="ORF">FHS11_000734</name>
</gene>
<dbReference type="EMBL" id="JACHWX010000002">
    <property type="protein sequence ID" value="MBB3054324.1"/>
    <property type="molecule type" value="Genomic_DNA"/>
</dbReference>
<dbReference type="PROSITE" id="PS00920">
    <property type="entry name" value="NITRIL_CHT_1"/>
    <property type="match status" value="1"/>
</dbReference>
<evidence type="ECO:0000256" key="2">
    <source>
        <dbReference type="PROSITE-ProRule" id="PRU10139"/>
    </source>
</evidence>
<dbReference type="AlphaFoldDB" id="A0A839SAC7"/>
<dbReference type="InterPro" id="IPR000132">
    <property type="entry name" value="Nitrilase/CN_hydratase_CS"/>
</dbReference>
<organism evidence="4 5">
    <name type="scientific">Mucilaginibacter gotjawali</name>
    <dbReference type="NCBI Taxonomy" id="1550579"/>
    <lineage>
        <taxon>Bacteria</taxon>
        <taxon>Pseudomonadati</taxon>
        <taxon>Bacteroidota</taxon>
        <taxon>Sphingobacteriia</taxon>
        <taxon>Sphingobacteriales</taxon>
        <taxon>Sphingobacteriaceae</taxon>
        <taxon>Mucilaginibacter</taxon>
    </lineage>
</organism>
<dbReference type="InterPro" id="IPR044149">
    <property type="entry name" value="Nitrilases_CHs"/>
</dbReference>
<dbReference type="PANTHER" id="PTHR46044:SF1">
    <property type="entry name" value="CN HYDROLASE DOMAIN-CONTAINING PROTEIN"/>
    <property type="match status" value="1"/>
</dbReference>
<keyword evidence="4" id="KW-0378">Hydrolase</keyword>
<dbReference type="InterPro" id="IPR003010">
    <property type="entry name" value="C-N_Hydrolase"/>
</dbReference>
<protein>
    <submittedName>
        <fullName evidence="4">Nitrilase</fullName>
        <ecNumber evidence="4">3.5.5.1</ecNumber>
    </submittedName>
</protein>
<sequence length="318" mass="35162">MESALTIGIAQIAPVWLNREETAKKMLAYISDAANEGCRLVVFGEALLPGYPFWVELTNGALFNSPVQKELYAYYSRQAVSLSSGDLDSFCKQAKEKKIMIILGFIERAEDRGGHSLYCSLANIDADGSIGYIHRKVMPTYEERLVWAIGDGHGLQVSKLGAFTVGALNCWENWMPLIRSSLYAQGEDLHIALWPGSTRNTEDITRFIAQESRSFVVSVSGILRKQDIGADLPSSALISGNSEPWLGNGGSCIAGPDGKWVVAPLGNEEKLIITTIDQARVMEERQNFDPSGHYSRPDIAQLSITRERQRLVKFTDKD</sequence>
<dbReference type="PROSITE" id="PS50263">
    <property type="entry name" value="CN_HYDROLASE"/>
    <property type="match status" value="1"/>
</dbReference>
<keyword evidence="5" id="KW-1185">Reference proteome</keyword>
<dbReference type="Pfam" id="PF00795">
    <property type="entry name" value="CN_hydrolase"/>
    <property type="match status" value="1"/>
</dbReference>
<feature type="active site" description="Proton acceptor" evidence="2">
    <location>
        <position position="45"/>
    </location>
</feature>
<dbReference type="Gene3D" id="3.60.110.10">
    <property type="entry name" value="Carbon-nitrogen hydrolase"/>
    <property type="match status" value="1"/>
</dbReference>
<dbReference type="OrthoDB" id="9811121at2"/>
<proteinExistence type="inferred from homology"/>
<dbReference type="InterPro" id="IPR036526">
    <property type="entry name" value="C-N_Hydrolase_sf"/>
</dbReference>
<dbReference type="PANTHER" id="PTHR46044">
    <property type="entry name" value="NITRILASE"/>
    <property type="match status" value="1"/>
</dbReference>
<accession>A0A839SAC7</accession>
<feature type="domain" description="CN hydrolase" evidence="3">
    <location>
        <begin position="5"/>
        <end position="278"/>
    </location>
</feature>
<name>A0A839SAC7_9SPHI</name>
<dbReference type="CDD" id="cd07564">
    <property type="entry name" value="nitrilases_CHs"/>
    <property type="match status" value="1"/>
</dbReference>
<evidence type="ECO:0000256" key="1">
    <source>
        <dbReference type="ARBA" id="ARBA00008129"/>
    </source>
</evidence>
<comment type="caution">
    <text evidence="4">The sequence shown here is derived from an EMBL/GenBank/DDBJ whole genome shotgun (WGS) entry which is preliminary data.</text>
</comment>
<dbReference type="Proteomes" id="UP000539265">
    <property type="component" value="Unassembled WGS sequence"/>
</dbReference>
<comment type="similarity">
    <text evidence="1">Belongs to the carbon-nitrogen hydrolase superfamily. Nitrilase family.</text>
</comment>
<evidence type="ECO:0000259" key="3">
    <source>
        <dbReference type="PROSITE" id="PS50263"/>
    </source>
</evidence>
<dbReference type="PROSITE" id="PS00921">
    <property type="entry name" value="NITRIL_CHT_2"/>
    <property type="match status" value="1"/>
</dbReference>
<evidence type="ECO:0000313" key="5">
    <source>
        <dbReference type="Proteomes" id="UP000539265"/>
    </source>
</evidence>